<accession>A0A1V5ZJM1</accession>
<organism evidence="1">
    <name type="scientific">candidate division CPR1 bacterium ADurb.Bin160</name>
    <dbReference type="NCBI Taxonomy" id="1852826"/>
    <lineage>
        <taxon>Bacteria</taxon>
        <taxon>candidate division CPR1</taxon>
    </lineage>
</organism>
<sequence>MATPDTIILSVNIEETKKSTAEAQKAVNIKVNQIKDLIKKYKIKDSDIQSRNISVYPEYNYTNA</sequence>
<dbReference type="InterPro" id="IPR007497">
    <property type="entry name" value="SIMPL/DUF541"/>
</dbReference>
<dbReference type="AlphaFoldDB" id="A0A1V5ZJM1"/>
<gene>
    <name evidence="1" type="ORF">BWY04_01340</name>
</gene>
<dbReference type="Pfam" id="PF04402">
    <property type="entry name" value="SIMPL"/>
    <property type="match status" value="1"/>
</dbReference>
<reference evidence="1" key="1">
    <citation type="submission" date="2017-02" db="EMBL/GenBank/DDBJ databases">
        <title>Delving into the versatile metabolic prowess of the omnipresent phylum Bacteroidetes.</title>
        <authorList>
            <person name="Nobu M.K."/>
            <person name="Mei R."/>
            <person name="Narihiro T."/>
            <person name="Kuroda K."/>
            <person name="Liu W.-T."/>
        </authorList>
    </citation>
    <scope>NUCLEOTIDE SEQUENCE</scope>
    <source>
        <strain evidence="1">ADurb.Bin160</strain>
    </source>
</reference>
<name>A0A1V5ZJM1_9BACT</name>
<comment type="caution">
    <text evidence="1">The sequence shown here is derived from an EMBL/GenBank/DDBJ whole genome shotgun (WGS) entry which is preliminary data.</text>
</comment>
<protein>
    <submittedName>
        <fullName evidence="1">Oxidative stress defense protein</fullName>
    </submittedName>
</protein>
<proteinExistence type="predicted"/>
<dbReference type="Gene3D" id="3.30.70.2970">
    <property type="entry name" value="Protein of unknown function (DUF541), domain 2"/>
    <property type="match status" value="1"/>
</dbReference>
<dbReference type="Proteomes" id="UP000485621">
    <property type="component" value="Unassembled WGS sequence"/>
</dbReference>
<dbReference type="EMBL" id="MWDB01000045">
    <property type="protein sequence ID" value="OQB40403.1"/>
    <property type="molecule type" value="Genomic_DNA"/>
</dbReference>
<evidence type="ECO:0000313" key="1">
    <source>
        <dbReference type="EMBL" id="OQB40403.1"/>
    </source>
</evidence>